<name>A0A382AQ18_9ZZZZ</name>
<proteinExistence type="predicted"/>
<dbReference type="AlphaFoldDB" id="A0A382AQ18"/>
<protein>
    <submittedName>
        <fullName evidence="1">Uncharacterized protein</fullName>
    </submittedName>
</protein>
<dbReference type="EMBL" id="UINC01026150">
    <property type="protein sequence ID" value="SVB03077.1"/>
    <property type="molecule type" value="Genomic_DNA"/>
</dbReference>
<organism evidence="1">
    <name type="scientific">marine metagenome</name>
    <dbReference type="NCBI Taxonomy" id="408172"/>
    <lineage>
        <taxon>unclassified sequences</taxon>
        <taxon>metagenomes</taxon>
        <taxon>ecological metagenomes</taxon>
    </lineage>
</organism>
<evidence type="ECO:0000313" key="1">
    <source>
        <dbReference type="EMBL" id="SVB03077.1"/>
    </source>
</evidence>
<reference evidence="1" key="1">
    <citation type="submission" date="2018-05" db="EMBL/GenBank/DDBJ databases">
        <authorList>
            <person name="Lanie J.A."/>
            <person name="Ng W.-L."/>
            <person name="Kazmierczak K.M."/>
            <person name="Andrzejewski T.M."/>
            <person name="Davidsen T.M."/>
            <person name="Wayne K.J."/>
            <person name="Tettelin H."/>
            <person name="Glass J.I."/>
            <person name="Rusch D."/>
            <person name="Podicherti R."/>
            <person name="Tsui H.-C.T."/>
            <person name="Winkler M.E."/>
        </authorList>
    </citation>
    <scope>NUCLEOTIDE SEQUENCE</scope>
</reference>
<sequence>MKNFTISYQVNFTYEDPSENISRLIDITMQSKNLHSLQKILHEHSIEDDVERNENAKSKVIDINSEYFLIVDHKGKQVWKDWNFKEI</sequence>
<accession>A0A382AQ18</accession>
<gene>
    <name evidence="1" type="ORF">METZ01_LOCUS155931</name>
</gene>